<feature type="region of interest" description="Disordered" evidence="12">
    <location>
        <begin position="176"/>
        <end position="224"/>
    </location>
</feature>
<keyword evidence="15" id="KW-1185">Reference proteome</keyword>
<keyword evidence="4" id="KW-0221">Differentiation</keyword>
<accession>A0A8S0Z2J9</accession>
<dbReference type="Pfam" id="PF00250">
    <property type="entry name" value="Forkhead"/>
    <property type="match status" value="1"/>
</dbReference>
<feature type="compositionally biased region" description="Polar residues" evidence="12">
    <location>
        <begin position="204"/>
        <end position="224"/>
    </location>
</feature>
<sequence length="559" mass="61194">MLKCEDAYAVAAVELCVDIVFEARYYNITTAVEDLLRPEFEKVVARSTDGSGLDGGCEDDVSRLTPGLHPEATFDMNDLPSNTYTLDTRRMQLYSHPHVHPTELSIHAVSTHELLKPKDEPSYSLAASTNLCTVSLHHAGASQYDGRICLQENHGDTQNSQTVKGEEDLSRVYQTLSLPSLPREDTNSSNSNTETKSKSKSSTPASPGNSEMKPQSTTPTSQALTKPPYSYVALITMAIQNSQTKRATLSEIYAYITKEFPFFEKNKKGWQNSIRHNLSLNECFIKVPREGGGERKGNYWTLDPQCGEMFENGNFRRRRRMKRPFRATPYSKTLFGDGYHVAHVGQHVPPHMQPLPLGARNYFGSGSPYHPPSYPRYDTTWLTQSPSGLGYAGACGSMGRSPPGCSPHSALPHQSSPVAVNPFATHQLQGQLQSPLQPMQSMSMNTYNAIGVSAIDGSPSPGSGYAPSTGGFSPNRHHDIVTSSDAAVTRFPFWPEGGSPSPNPSYVPSSSFSPTRRHEAVTSSDATSARFSFWPDVGVKEEASSSLVSNAAPYSKCFM</sequence>
<evidence type="ECO:0000256" key="6">
    <source>
        <dbReference type="ARBA" id="ARBA00023015"/>
    </source>
</evidence>
<dbReference type="InterPro" id="IPR036390">
    <property type="entry name" value="WH_DNA-bd_sf"/>
</dbReference>
<evidence type="ECO:0000256" key="8">
    <source>
        <dbReference type="ARBA" id="ARBA00023163"/>
    </source>
</evidence>
<reference evidence="14 15" key="1">
    <citation type="submission" date="2020-04" db="EMBL/GenBank/DDBJ databases">
        <authorList>
            <person name="Wallbank WR R."/>
            <person name="Pardo Diaz C."/>
            <person name="Kozak K."/>
            <person name="Martin S."/>
            <person name="Jiggins C."/>
            <person name="Moest M."/>
            <person name="Warren A I."/>
            <person name="Byers J.R.P. K."/>
            <person name="Montejo-Kovacevich G."/>
            <person name="Yen C E."/>
        </authorList>
    </citation>
    <scope>NUCLEOTIDE SEQUENCE [LARGE SCALE GENOMIC DNA]</scope>
</reference>
<evidence type="ECO:0000256" key="12">
    <source>
        <dbReference type="SAM" id="MobiDB-lite"/>
    </source>
</evidence>
<dbReference type="PRINTS" id="PR00053">
    <property type="entry name" value="FORKHEAD"/>
</dbReference>
<dbReference type="InterPro" id="IPR036388">
    <property type="entry name" value="WH-like_DNA-bd_sf"/>
</dbReference>
<dbReference type="CDD" id="cd20028">
    <property type="entry name" value="FH_FOXL2"/>
    <property type="match status" value="1"/>
</dbReference>
<comment type="subcellular location">
    <subcellularLocation>
        <location evidence="1 11">Nucleus</location>
    </subcellularLocation>
</comment>
<dbReference type="Proteomes" id="UP000494106">
    <property type="component" value="Unassembled WGS sequence"/>
</dbReference>
<feature type="compositionally biased region" description="Low complexity" evidence="12">
    <location>
        <begin position="504"/>
        <end position="514"/>
    </location>
</feature>
<dbReference type="GO" id="GO:0009653">
    <property type="term" value="P:anatomical structure morphogenesis"/>
    <property type="evidence" value="ECO:0007669"/>
    <property type="project" value="TreeGrafter"/>
</dbReference>
<proteinExistence type="predicted"/>
<gene>
    <name evidence="14" type="ORF">APLA_LOCUS2696</name>
</gene>
<organism evidence="14 15">
    <name type="scientific">Arctia plantaginis</name>
    <name type="common">Wood tiger moth</name>
    <name type="synonym">Phalaena plantaginis</name>
    <dbReference type="NCBI Taxonomy" id="874455"/>
    <lineage>
        <taxon>Eukaryota</taxon>
        <taxon>Metazoa</taxon>
        <taxon>Ecdysozoa</taxon>
        <taxon>Arthropoda</taxon>
        <taxon>Hexapoda</taxon>
        <taxon>Insecta</taxon>
        <taxon>Pterygota</taxon>
        <taxon>Neoptera</taxon>
        <taxon>Endopterygota</taxon>
        <taxon>Lepidoptera</taxon>
        <taxon>Glossata</taxon>
        <taxon>Ditrysia</taxon>
        <taxon>Noctuoidea</taxon>
        <taxon>Erebidae</taxon>
        <taxon>Arctiinae</taxon>
        <taxon>Arctia</taxon>
    </lineage>
</organism>
<protein>
    <recommendedName>
        <fullName evidence="10">Forkhead box protein L2</fullName>
    </recommendedName>
</protein>
<dbReference type="GO" id="GO:0030154">
    <property type="term" value="P:cell differentiation"/>
    <property type="evidence" value="ECO:0007669"/>
    <property type="project" value="UniProtKB-KW"/>
</dbReference>
<feature type="DNA-binding region" description="Fork-head" evidence="11">
    <location>
        <begin position="226"/>
        <end position="320"/>
    </location>
</feature>
<keyword evidence="2" id="KW-1017">Isopeptide bond</keyword>
<evidence type="ECO:0000256" key="11">
    <source>
        <dbReference type="PROSITE-ProRule" id="PRU00089"/>
    </source>
</evidence>
<feature type="domain" description="Fork-head" evidence="13">
    <location>
        <begin position="226"/>
        <end position="320"/>
    </location>
</feature>
<dbReference type="Gene3D" id="1.10.10.10">
    <property type="entry name" value="Winged helix-like DNA-binding domain superfamily/Winged helix DNA-binding domain"/>
    <property type="match status" value="1"/>
</dbReference>
<dbReference type="GO" id="GO:0005634">
    <property type="term" value="C:nucleus"/>
    <property type="evidence" value="ECO:0007669"/>
    <property type="project" value="UniProtKB-SubCell"/>
</dbReference>
<dbReference type="FunFam" id="1.10.10.10:FF:000016">
    <property type="entry name" value="Forkhead box protein I1"/>
    <property type="match status" value="1"/>
</dbReference>
<evidence type="ECO:0000256" key="10">
    <source>
        <dbReference type="ARBA" id="ARBA00034872"/>
    </source>
</evidence>
<evidence type="ECO:0000313" key="14">
    <source>
        <dbReference type="EMBL" id="CAB3226042.1"/>
    </source>
</evidence>
<dbReference type="SMART" id="SM00339">
    <property type="entry name" value="FH"/>
    <property type="match status" value="1"/>
</dbReference>
<keyword evidence="6" id="KW-0805">Transcription regulation</keyword>
<dbReference type="PROSITE" id="PS00657">
    <property type="entry name" value="FORK_HEAD_1"/>
    <property type="match status" value="1"/>
</dbReference>
<evidence type="ECO:0000256" key="9">
    <source>
        <dbReference type="ARBA" id="ARBA00023242"/>
    </source>
</evidence>
<dbReference type="PROSITE" id="PS50039">
    <property type="entry name" value="FORK_HEAD_3"/>
    <property type="match status" value="1"/>
</dbReference>
<dbReference type="InterPro" id="IPR001766">
    <property type="entry name" value="Fork_head_dom"/>
</dbReference>
<evidence type="ECO:0000256" key="7">
    <source>
        <dbReference type="ARBA" id="ARBA00023125"/>
    </source>
</evidence>
<dbReference type="InterPro" id="IPR030456">
    <property type="entry name" value="TF_fork_head_CS_2"/>
</dbReference>
<evidence type="ECO:0000256" key="4">
    <source>
        <dbReference type="ARBA" id="ARBA00022782"/>
    </source>
</evidence>
<dbReference type="PANTHER" id="PTHR11829:SF411">
    <property type="entry name" value="FORKHEAD BOX PROTEIN L2"/>
    <property type="match status" value="1"/>
</dbReference>
<dbReference type="InterPro" id="IPR047515">
    <property type="entry name" value="FH_FOXL2"/>
</dbReference>
<evidence type="ECO:0000256" key="2">
    <source>
        <dbReference type="ARBA" id="ARBA00022499"/>
    </source>
</evidence>
<evidence type="ECO:0000256" key="1">
    <source>
        <dbReference type="ARBA" id="ARBA00004123"/>
    </source>
</evidence>
<keyword evidence="8" id="KW-0804">Transcription</keyword>
<evidence type="ECO:0000256" key="3">
    <source>
        <dbReference type="ARBA" id="ARBA00022553"/>
    </source>
</evidence>
<dbReference type="SUPFAM" id="SSF46785">
    <property type="entry name" value="Winged helix' DNA-binding domain"/>
    <property type="match status" value="1"/>
</dbReference>
<keyword evidence="5" id="KW-0832">Ubl conjugation</keyword>
<dbReference type="InterPro" id="IPR050211">
    <property type="entry name" value="FOX_domain-containing"/>
</dbReference>
<dbReference type="OrthoDB" id="9926427at2759"/>
<evidence type="ECO:0000256" key="5">
    <source>
        <dbReference type="ARBA" id="ARBA00022843"/>
    </source>
</evidence>
<dbReference type="AlphaFoldDB" id="A0A8S0Z2J9"/>
<comment type="caution">
    <text evidence="14">The sequence shown here is derived from an EMBL/GenBank/DDBJ whole genome shotgun (WGS) entry which is preliminary data.</text>
</comment>
<keyword evidence="3" id="KW-0597">Phosphoprotein</keyword>
<evidence type="ECO:0000313" key="15">
    <source>
        <dbReference type="Proteomes" id="UP000494106"/>
    </source>
</evidence>
<dbReference type="PANTHER" id="PTHR11829">
    <property type="entry name" value="FORKHEAD BOX PROTEIN"/>
    <property type="match status" value="1"/>
</dbReference>
<dbReference type="PROSITE" id="PS00658">
    <property type="entry name" value="FORK_HEAD_2"/>
    <property type="match status" value="1"/>
</dbReference>
<dbReference type="EMBL" id="CADEBC010000208">
    <property type="protein sequence ID" value="CAB3226042.1"/>
    <property type="molecule type" value="Genomic_DNA"/>
</dbReference>
<keyword evidence="7 11" id="KW-0238">DNA-binding</keyword>
<dbReference type="InterPro" id="IPR018122">
    <property type="entry name" value="TF_fork_head_CS_1"/>
</dbReference>
<name>A0A8S0Z2J9_ARCPL</name>
<evidence type="ECO:0000259" key="13">
    <source>
        <dbReference type="PROSITE" id="PS50039"/>
    </source>
</evidence>
<keyword evidence="9 11" id="KW-0539">Nucleus</keyword>
<dbReference type="GO" id="GO:0000981">
    <property type="term" value="F:DNA-binding transcription factor activity, RNA polymerase II-specific"/>
    <property type="evidence" value="ECO:0007669"/>
    <property type="project" value="TreeGrafter"/>
</dbReference>
<feature type="region of interest" description="Disordered" evidence="12">
    <location>
        <begin position="496"/>
        <end position="517"/>
    </location>
</feature>
<dbReference type="GO" id="GO:0000978">
    <property type="term" value="F:RNA polymerase II cis-regulatory region sequence-specific DNA binding"/>
    <property type="evidence" value="ECO:0007669"/>
    <property type="project" value="TreeGrafter"/>
</dbReference>